<dbReference type="Proteomes" id="UP000184693">
    <property type="component" value="Unassembled WGS sequence"/>
</dbReference>
<proteinExistence type="predicted"/>
<name>A0A1N6JN48_9BURK</name>
<sequence>MESAYVSLLARVEREIVAMETQMTLHSEYVSLREPADPRRVHSVCFIQASKTVLNGLYLLRARCLDRIYG</sequence>
<dbReference type="AlphaFoldDB" id="A0A1N6JN48"/>
<evidence type="ECO:0000313" key="2">
    <source>
        <dbReference type="Proteomes" id="UP000184693"/>
    </source>
</evidence>
<organism evidence="1 2">
    <name type="scientific">Paraburkholderia phenazinium</name>
    <dbReference type="NCBI Taxonomy" id="60549"/>
    <lineage>
        <taxon>Bacteria</taxon>
        <taxon>Pseudomonadati</taxon>
        <taxon>Pseudomonadota</taxon>
        <taxon>Betaproteobacteria</taxon>
        <taxon>Burkholderiales</taxon>
        <taxon>Burkholderiaceae</taxon>
        <taxon>Paraburkholderia</taxon>
    </lineage>
</organism>
<protein>
    <submittedName>
        <fullName evidence="1">Uncharacterized protein</fullName>
    </submittedName>
</protein>
<evidence type="ECO:0000313" key="1">
    <source>
        <dbReference type="EMBL" id="SIO45824.1"/>
    </source>
</evidence>
<dbReference type="EMBL" id="FSRM01000002">
    <property type="protein sequence ID" value="SIO45824.1"/>
    <property type="molecule type" value="Genomic_DNA"/>
</dbReference>
<accession>A0A1N6JN48</accession>
<reference evidence="1 2" key="1">
    <citation type="submission" date="2016-11" db="EMBL/GenBank/DDBJ databases">
        <authorList>
            <person name="Jaros S."/>
            <person name="Januszkiewicz K."/>
            <person name="Wedrychowicz H."/>
        </authorList>
    </citation>
    <scope>NUCLEOTIDE SEQUENCE [LARGE SCALE GENOMIC DNA]</scope>
    <source>
        <strain evidence="1 2">GAS86</strain>
    </source>
</reference>
<gene>
    <name evidence="1" type="ORF">SAMN05444168_4713</name>
</gene>